<dbReference type="EMBL" id="CM008965">
    <property type="protein sequence ID" value="PNW84058.1"/>
    <property type="molecule type" value="Genomic_DNA"/>
</dbReference>
<name>A0A2K3DU44_CHLRE</name>
<dbReference type="InParanoid" id="A0A2K3DU44"/>
<evidence type="ECO:0000313" key="1">
    <source>
        <dbReference type="EMBL" id="PNW84058.1"/>
    </source>
</evidence>
<sequence length="105" mass="11569">MTPIVMEELMAKMMQPHSTPPLQCCTTTPPVSSTARLFRAIYYGSCWESLARFMMHRLGRVVFAVLYPAQVETLLRTGVQVSAAADAFAVVVADVMLGKPTCQPF</sequence>
<reference evidence="1 2" key="1">
    <citation type="journal article" date="2007" name="Science">
        <title>The Chlamydomonas genome reveals the evolution of key animal and plant functions.</title>
        <authorList>
            <person name="Merchant S.S."/>
            <person name="Prochnik S.E."/>
            <person name="Vallon O."/>
            <person name="Harris E.H."/>
            <person name="Karpowicz S.J."/>
            <person name="Witman G.B."/>
            <person name="Terry A."/>
            <person name="Salamov A."/>
            <person name="Fritz-Laylin L.K."/>
            <person name="Marechal-Drouard L."/>
            <person name="Marshall W.F."/>
            <person name="Qu L.H."/>
            <person name="Nelson D.R."/>
            <person name="Sanderfoot A.A."/>
            <person name="Spalding M.H."/>
            <person name="Kapitonov V.V."/>
            <person name="Ren Q."/>
            <person name="Ferris P."/>
            <person name="Lindquist E."/>
            <person name="Shapiro H."/>
            <person name="Lucas S.M."/>
            <person name="Grimwood J."/>
            <person name="Schmutz J."/>
            <person name="Cardol P."/>
            <person name="Cerutti H."/>
            <person name="Chanfreau G."/>
            <person name="Chen C.L."/>
            <person name="Cognat V."/>
            <person name="Croft M.T."/>
            <person name="Dent R."/>
            <person name="Dutcher S."/>
            <person name="Fernandez E."/>
            <person name="Fukuzawa H."/>
            <person name="Gonzalez-Ballester D."/>
            <person name="Gonzalez-Halphen D."/>
            <person name="Hallmann A."/>
            <person name="Hanikenne M."/>
            <person name="Hippler M."/>
            <person name="Inwood W."/>
            <person name="Jabbari K."/>
            <person name="Kalanon M."/>
            <person name="Kuras R."/>
            <person name="Lefebvre P.A."/>
            <person name="Lemaire S.D."/>
            <person name="Lobanov A.V."/>
            <person name="Lohr M."/>
            <person name="Manuell A."/>
            <person name="Meier I."/>
            <person name="Mets L."/>
            <person name="Mittag M."/>
            <person name="Mittelmeier T."/>
            <person name="Moroney J.V."/>
            <person name="Moseley J."/>
            <person name="Napoli C."/>
            <person name="Nedelcu A.M."/>
            <person name="Niyogi K."/>
            <person name="Novoselov S.V."/>
            <person name="Paulsen I.T."/>
            <person name="Pazour G."/>
            <person name="Purton S."/>
            <person name="Ral J.P."/>
            <person name="Riano-Pachon D.M."/>
            <person name="Riekhof W."/>
            <person name="Rymarquis L."/>
            <person name="Schroda M."/>
            <person name="Stern D."/>
            <person name="Umen J."/>
            <person name="Willows R."/>
            <person name="Wilson N."/>
            <person name="Zimmer S.L."/>
            <person name="Allmer J."/>
            <person name="Balk J."/>
            <person name="Bisova K."/>
            <person name="Chen C.J."/>
            <person name="Elias M."/>
            <person name="Gendler K."/>
            <person name="Hauser C."/>
            <person name="Lamb M.R."/>
            <person name="Ledford H."/>
            <person name="Long J.C."/>
            <person name="Minagawa J."/>
            <person name="Page M.D."/>
            <person name="Pan J."/>
            <person name="Pootakham W."/>
            <person name="Roje S."/>
            <person name="Rose A."/>
            <person name="Stahlberg E."/>
            <person name="Terauchi A.M."/>
            <person name="Yang P."/>
            <person name="Ball S."/>
            <person name="Bowler C."/>
            <person name="Dieckmann C.L."/>
            <person name="Gladyshev V.N."/>
            <person name="Green P."/>
            <person name="Jorgensen R."/>
            <person name="Mayfield S."/>
            <person name="Mueller-Roeber B."/>
            <person name="Rajamani S."/>
            <person name="Sayre R.T."/>
            <person name="Brokstein P."/>
            <person name="Dubchak I."/>
            <person name="Goodstein D."/>
            <person name="Hornick L."/>
            <person name="Huang Y.W."/>
            <person name="Jhaveri J."/>
            <person name="Luo Y."/>
            <person name="Martinez D."/>
            <person name="Ngau W.C."/>
            <person name="Otillar B."/>
            <person name="Poliakov A."/>
            <person name="Porter A."/>
            <person name="Szajkowski L."/>
            <person name="Werner G."/>
            <person name="Zhou K."/>
            <person name="Grigoriev I.V."/>
            <person name="Rokhsar D.S."/>
            <person name="Grossman A.R."/>
        </authorList>
    </citation>
    <scope>NUCLEOTIDE SEQUENCE [LARGE SCALE GENOMIC DNA]</scope>
    <source>
        <strain evidence="2">CC-503</strain>
    </source>
</reference>
<dbReference type="RefSeq" id="XP_042925211.1">
    <property type="nucleotide sequence ID" value="XM_043061859.1"/>
</dbReference>
<dbReference type="PaxDb" id="3055-EDP04214"/>
<proteinExistence type="predicted"/>
<keyword evidence="2" id="KW-1185">Reference proteome</keyword>
<dbReference type="Proteomes" id="UP000006906">
    <property type="component" value="Chromosome 4"/>
</dbReference>
<dbReference type="AlphaFoldDB" id="A0A2K3DU44"/>
<gene>
    <name evidence="1" type="ORF">CHLRE_04g219576v5</name>
</gene>
<protein>
    <submittedName>
        <fullName evidence="1">Uncharacterized protein</fullName>
    </submittedName>
</protein>
<evidence type="ECO:0000313" key="2">
    <source>
        <dbReference type="Proteomes" id="UP000006906"/>
    </source>
</evidence>
<dbReference type="GeneID" id="66053223"/>
<accession>A0A2K3DU44</accession>
<organism evidence="1 2">
    <name type="scientific">Chlamydomonas reinhardtii</name>
    <name type="common">Chlamydomonas smithii</name>
    <dbReference type="NCBI Taxonomy" id="3055"/>
    <lineage>
        <taxon>Eukaryota</taxon>
        <taxon>Viridiplantae</taxon>
        <taxon>Chlorophyta</taxon>
        <taxon>core chlorophytes</taxon>
        <taxon>Chlorophyceae</taxon>
        <taxon>CS clade</taxon>
        <taxon>Chlamydomonadales</taxon>
        <taxon>Chlamydomonadaceae</taxon>
        <taxon>Chlamydomonas</taxon>
    </lineage>
</organism>
<dbReference type="Gramene" id="PNW84058">
    <property type="protein sequence ID" value="PNW84058"/>
    <property type="gene ID" value="CHLRE_04g219576v5"/>
</dbReference>
<dbReference type="KEGG" id="cre:CHLRE_04g219576v5"/>